<dbReference type="PANTHER" id="PTHR13413">
    <property type="entry name" value="YLP MOTIF CONTAINING PROTEIN NUCLEAR PROTEIN ZAP"/>
    <property type="match status" value="1"/>
</dbReference>
<evidence type="ECO:0000313" key="1">
    <source>
        <dbReference type="EMBL" id="KAG0722104.1"/>
    </source>
</evidence>
<dbReference type="Proteomes" id="UP000770661">
    <property type="component" value="Unassembled WGS sequence"/>
</dbReference>
<dbReference type="PANTHER" id="PTHR13413:SF0">
    <property type="entry name" value="YLP MOTIF-CONTAINING PROTEIN 1"/>
    <property type="match status" value="1"/>
</dbReference>
<keyword evidence="2" id="KW-1185">Reference proteome</keyword>
<dbReference type="InterPro" id="IPR026314">
    <property type="entry name" value="YLP_motif_con_p1"/>
</dbReference>
<protein>
    <submittedName>
        <fullName evidence="1">YLP motif-containing protein 1</fullName>
    </submittedName>
</protein>
<dbReference type="GO" id="GO:0005634">
    <property type="term" value="C:nucleus"/>
    <property type="evidence" value="ECO:0007669"/>
    <property type="project" value="InterPro"/>
</dbReference>
<dbReference type="EMBL" id="JACEEZ010010017">
    <property type="protein sequence ID" value="KAG0722104.1"/>
    <property type="molecule type" value="Genomic_DNA"/>
</dbReference>
<dbReference type="OrthoDB" id="513595at2759"/>
<accession>A0A8J5CUH3</accession>
<proteinExistence type="predicted"/>
<organism evidence="1 2">
    <name type="scientific">Chionoecetes opilio</name>
    <name type="common">Atlantic snow crab</name>
    <name type="synonym">Cancer opilio</name>
    <dbReference type="NCBI Taxonomy" id="41210"/>
    <lineage>
        <taxon>Eukaryota</taxon>
        <taxon>Metazoa</taxon>
        <taxon>Ecdysozoa</taxon>
        <taxon>Arthropoda</taxon>
        <taxon>Crustacea</taxon>
        <taxon>Multicrustacea</taxon>
        <taxon>Malacostraca</taxon>
        <taxon>Eumalacostraca</taxon>
        <taxon>Eucarida</taxon>
        <taxon>Decapoda</taxon>
        <taxon>Pleocyemata</taxon>
        <taxon>Brachyura</taxon>
        <taxon>Eubrachyura</taxon>
        <taxon>Majoidea</taxon>
        <taxon>Majidae</taxon>
        <taxon>Chionoecetes</taxon>
    </lineage>
</organism>
<reference evidence="1" key="1">
    <citation type="submission" date="2020-07" db="EMBL/GenBank/DDBJ databases">
        <title>The High-quality genome of the commercially important snow crab, Chionoecetes opilio.</title>
        <authorList>
            <person name="Jeong J.-H."/>
            <person name="Ryu S."/>
        </authorList>
    </citation>
    <scope>NUCLEOTIDE SEQUENCE</scope>
    <source>
        <strain evidence="1">MADBK_172401_WGS</strain>
        <tissue evidence="1">Digestive gland</tissue>
    </source>
</reference>
<dbReference type="GO" id="GO:0032204">
    <property type="term" value="P:regulation of telomere maintenance"/>
    <property type="evidence" value="ECO:0007669"/>
    <property type="project" value="TreeGrafter"/>
</dbReference>
<dbReference type="AlphaFoldDB" id="A0A8J5CUH3"/>
<name>A0A8J5CUH3_CHIOP</name>
<evidence type="ECO:0000313" key="2">
    <source>
        <dbReference type="Proteomes" id="UP000770661"/>
    </source>
</evidence>
<sequence length="139" mass="15974">MAASLHPPVLTPPCTLNTMCFDIYPQVYNEFIRSKWDTVESQEERMDKLDGVKGAKKKMRGARSIEDWLQLSKDYDSKVVQPGKKRVRWADIEEGKKQAAARDRGFVLGQTDWTRMTDLSFGSNALVQIRYIESREDAT</sequence>
<gene>
    <name evidence="1" type="primary">YLPM1</name>
    <name evidence="1" type="ORF">GWK47_045101</name>
</gene>
<comment type="caution">
    <text evidence="1">The sequence shown here is derived from an EMBL/GenBank/DDBJ whole genome shotgun (WGS) entry which is preliminary data.</text>
</comment>